<dbReference type="Pfam" id="PF02627">
    <property type="entry name" value="CMD"/>
    <property type="match status" value="1"/>
</dbReference>
<dbReference type="AlphaFoldDB" id="A0A561UBT0"/>
<dbReference type="EMBL" id="VIWT01000001">
    <property type="protein sequence ID" value="TWF96823.1"/>
    <property type="molecule type" value="Genomic_DNA"/>
</dbReference>
<dbReference type="PANTHER" id="PTHR34846:SF10">
    <property type="entry name" value="CYTOPLASMIC PROTEIN"/>
    <property type="match status" value="1"/>
</dbReference>
<proteinExistence type="predicted"/>
<dbReference type="PANTHER" id="PTHR34846">
    <property type="entry name" value="4-CARBOXYMUCONOLACTONE DECARBOXYLASE FAMILY PROTEIN (AFU_ORTHOLOGUE AFUA_6G11590)"/>
    <property type="match status" value="1"/>
</dbReference>
<dbReference type="Gene3D" id="1.20.1290.10">
    <property type="entry name" value="AhpD-like"/>
    <property type="match status" value="1"/>
</dbReference>
<gene>
    <name evidence="2" type="ORF">FHX73_11596</name>
</gene>
<accession>A0A561UBT0</accession>
<evidence type="ECO:0000259" key="1">
    <source>
        <dbReference type="Pfam" id="PF02627"/>
    </source>
</evidence>
<comment type="caution">
    <text evidence="2">The sequence shown here is derived from an EMBL/GenBank/DDBJ whole genome shotgun (WGS) entry which is preliminary data.</text>
</comment>
<keyword evidence="3" id="KW-1185">Reference proteome</keyword>
<evidence type="ECO:0000313" key="3">
    <source>
        <dbReference type="Proteomes" id="UP000317940"/>
    </source>
</evidence>
<dbReference type="InterPro" id="IPR003779">
    <property type="entry name" value="CMD-like"/>
</dbReference>
<dbReference type="Proteomes" id="UP000317940">
    <property type="component" value="Unassembled WGS sequence"/>
</dbReference>
<sequence length="165" mass="18228">MAIVRTMTITENRLNMMKLSRDSYGAMLALNSTTQQAALAAGLELPLLELVRIRASQINGCAYCLDMHTKDARHAGETEQRIYALNAWRETPFFSEVERAALAFTEAVTLVADGQVPDAVYRETAEVLTEEQIAALTWVIVVINAFNRVAITSRVPVGDYQPGSH</sequence>
<protein>
    <submittedName>
        <fullName evidence="2">AhpD family alkylhydroperoxidase</fullName>
    </submittedName>
</protein>
<name>A0A561UBT0_9ACTN</name>
<evidence type="ECO:0000313" key="2">
    <source>
        <dbReference type="EMBL" id="TWF96823.1"/>
    </source>
</evidence>
<dbReference type="InterPro" id="IPR004675">
    <property type="entry name" value="AhpD_core"/>
</dbReference>
<dbReference type="InterPro" id="IPR029032">
    <property type="entry name" value="AhpD-like"/>
</dbReference>
<reference evidence="2 3" key="1">
    <citation type="submission" date="2019-06" db="EMBL/GenBank/DDBJ databases">
        <title>Sequencing the genomes of 1000 actinobacteria strains.</title>
        <authorList>
            <person name="Klenk H.-P."/>
        </authorList>
    </citation>
    <scope>NUCLEOTIDE SEQUENCE [LARGE SCALE GENOMIC DNA]</scope>
    <source>
        <strain evidence="2 3">DSM 44826</strain>
    </source>
</reference>
<keyword evidence="2" id="KW-0560">Oxidoreductase</keyword>
<keyword evidence="2" id="KW-0575">Peroxidase</keyword>
<dbReference type="GO" id="GO:0051920">
    <property type="term" value="F:peroxiredoxin activity"/>
    <property type="evidence" value="ECO:0007669"/>
    <property type="project" value="InterPro"/>
</dbReference>
<feature type="domain" description="Carboxymuconolactone decarboxylase-like" evidence="1">
    <location>
        <begin position="31"/>
        <end position="106"/>
    </location>
</feature>
<dbReference type="SUPFAM" id="SSF69118">
    <property type="entry name" value="AhpD-like"/>
    <property type="match status" value="1"/>
</dbReference>
<dbReference type="NCBIfam" id="TIGR00778">
    <property type="entry name" value="ahpD_dom"/>
    <property type="match status" value="1"/>
</dbReference>
<organism evidence="2 3">
    <name type="scientific">Kitasatospora viridis</name>
    <dbReference type="NCBI Taxonomy" id="281105"/>
    <lineage>
        <taxon>Bacteria</taxon>
        <taxon>Bacillati</taxon>
        <taxon>Actinomycetota</taxon>
        <taxon>Actinomycetes</taxon>
        <taxon>Kitasatosporales</taxon>
        <taxon>Streptomycetaceae</taxon>
        <taxon>Kitasatospora</taxon>
    </lineage>
</organism>